<evidence type="ECO:0000313" key="1">
    <source>
        <dbReference type="EMBL" id="AKH48873.1"/>
    </source>
</evidence>
<sequence length="54" mass="6030">MLRLYRRLLRRRSGLKGIPSGVSSLDRAGSCPLLPSASLRRVAELDLTFLQYVA</sequence>
<dbReference type="EMBL" id="KR029610">
    <property type="protein sequence ID" value="AKH48873.1"/>
    <property type="molecule type" value="Genomic_DNA"/>
</dbReference>
<name>A0A0F7LBC6_9VIRU</name>
<accession>A0A0F7LBC6</accession>
<proteinExistence type="predicted"/>
<protein>
    <submittedName>
        <fullName evidence="1">Ribonucleotide reductase</fullName>
    </submittedName>
</protein>
<reference evidence="1" key="2">
    <citation type="submission" date="2015-03" db="EMBL/GenBank/DDBJ databases">
        <authorList>
            <person name="Chow C.-E.T."/>
            <person name="Winget D.M."/>
            <person name="White R.A.III."/>
            <person name="Hallam S.J."/>
            <person name="Suttle C.A."/>
        </authorList>
    </citation>
    <scope>NUCLEOTIDE SEQUENCE</scope>
    <source>
        <strain evidence="1">Oxic3_4</strain>
    </source>
</reference>
<organism evidence="1">
    <name type="scientific">uncultured marine virus</name>
    <dbReference type="NCBI Taxonomy" id="186617"/>
    <lineage>
        <taxon>Viruses</taxon>
        <taxon>environmental samples</taxon>
    </lineage>
</organism>
<reference evidence="1" key="1">
    <citation type="journal article" date="2015" name="Front. Microbiol.">
        <title>Combining genomic sequencing methods to explore viral diversity and reveal potential virus-host interactions.</title>
        <authorList>
            <person name="Chow C.E."/>
            <person name="Winget D.M."/>
            <person name="White R.A.III."/>
            <person name="Hallam S.J."/>
            <person name="Suttle C.A."/>
        </authorList>
    </citation>
    <scope>NUCLEOTIDE SEQUENCE</scope>
    <source>
        <strain evidence="1">Oxic3_4</strain>
    </source>
</reference>